<proteinExistence type="predicted"/>
<keyword evidence="4 6" id="KW-1133">Transmembrane helix</keyword>
<comment type="subcellular location">
    <subcellularLocation>
        <location evidence="1">Membrane</location>
    </subcellularLocation>
</comment>
<dbReference type="EMBL" id="JAPXFL010000068">
    <property type="protein sequence ID" value="KAK9496591.1"/>
    <property type="molecule type" value="Genomic_DNA"/>
</dbReference>
<keyword evidence="3 6" id="KW-0812">Transmembrane</keyword>
<evidence type="ECO:0000256" key="2">
    <source>
        <dbReference type="ARBA" id="ARBA00022448"/>
    </source>
</evidence>
<comment type="caution">
    <text evidence="8">The sequence shown here is derived from an EMBL/GenBank/DDBJ whole genome shotgun (WGS) entry which is preliminary data.</text>
</comment>
<evidence type="ECO:0000256" key="4">
    <source>
        <dbReference type="ARBA" id="ARBA00022989"/>
    </source>
</evidence>
<dbReference type="Pfam" id="PF01490">
    <property type="entry name" value="Aa_trans"/>
    <property type="match status" value="1"/>
</dbReference>
<dbReference type="Proteomes" id="UP001461498">
    <property type="component" value="Unassembled WGS sequence"/>
</dbReference>
<evidence type="ECO:0000313" key="8">
    <source>
        <dbReference type="EMBL" id="KAK9496582.1"/>
    </source>
</evidence>
<dbReference type="InterPro" id="IPR013057">
    <property type="entry name" value="AA_transpt_TM"/>
</dbReference>
<feature type="transmembrane region" description="Helical" evidence="6">
    <location>
        <begin position="71"/>
        <end position="89"/>
    </location>
</feature>
<keyword evidence="10" id="KW-1185">Reference proteome</keyword>
<evidence type="ECO:0000313" key="9">
    <source>
        <dbReference type="EMBL" id="KAK9496591.1"/>
    </source>
</evidence>
<keyword evidence="5 6" id="KW-0472">Membrane</keyword>
<evidence type="ECO:0000256" key="6">
    <source>
        <dbReference type="SAM" id="Phobius"/>
    </source>
</evidence>
<gene>
    <name evidence="9" type="ORF">O3M35_013142</name>
    <name evidence="8" type="ORF">O3M35_013147</name>
</gene>
<dbReference type="EMBL" id="JAPXFL010000069">
    <property type="protein sequence ID" value="KAK9496582.1"/>
    <property type="molecule type" value="Genomic_DNA"/>
</dbReference>
<feature type="transmembrane region" description="Helical" evidence="6">
    <location>
        <begin position="207"/>
        <end position="229"/>
    </location>
</feature>
<sequence length="432" mass="48333">MFKFDFVLFINNRYPYAALMELAYGPCAGRVVKIILGLAVFGSCVPNLILAAQNLQLIGLKLTTNQMDISFCYWVLILGTVCCPLMCIGTPKDLKWVGVMSAVSVFITSVLTWYCLIDTPSQPNITIPQPSIESTLIAYGILAFQFDVHPMLLTIQMDMKNKNDLGCAILIAFLISGFLFLITAIICYARFGIHLNYNTLQGLEPSAALYMNLIIVPTQIVLSVIVGISPLFQDLEETLNIPTGFGWKRCLLRTTVMLVAVILAETIPRFDLIMSLIGCSLLGQLMFIYPPLIYNKLRYLYSLKNTSTNYISFNYGTHSLESSFGANHERKKSNTYNLYPETISLLETGSYEHRRPQVGKFILNIFYLENVLYMAPISLKIKTLSHVLILMGISATIVSTCIVMTDIVENAEFTPPCIINSTLASKLLYNQM</sequence>
<organism evidence="8 10">
    <name type="scientific">Rhynocoris fuscipes</name>
    <dbReference type="NCBI Taxonomy" id="488301"/>
    <lineage>
        <taxon>Eukaryota</taxon>
        <taxon>Metazoa</taxon>
        <taxon>Ecdysozoa</taxon>
        <taxon>Arthropoda</taxon>
        <taxon>Hexapoda</taxon>
        <taxon>Insecta</taxon>
        <taxon>Pterygota</taxon>
        <taxon>Neoptera</taxon>
        <taxon>Paraneoptera</taxon>
        <taxon>Hemiptera</taxon>
        <taxon>Heteroptera</taxon>
        <taxon>Panheteroptera</taxon>
        <taxon>Cimicomorpha</taxon>
        <taxon>Reduviidae</taxon>
        <taxon>Harpactorinae</taxon>
        <taxon>Harpactorini</taxon>
        <taxon>Rhynocoris</taxon>
    </lineage>
</organism>
<evidence type="ECO:0000256" key="3">
    <source>
        <dbReference type="ARBA" id="ARBA00022692"/>
    </source>
</evidence>
<dbReference type="GO" id="GO:0016020">
    <property type="term" value="C:membrane"/>
    <property type="evidence" value="ECO:0007669"/>
    <property type="project" value="UniProtKB-SubCell"/>
</dbReference>
<feature type="transmembrane region" description="Helical" evidence="6">
    <location>
        <begin position="31"/>
        <end position="51"/>
    </location>
</feature>
<name>A0AAW1CF19_9HEMI</name>
<feature type="transmembrane region" description="Helical" evidence="6">
    <location>
        <begin position="250"/>
        <end position="267"/>
    </location>
</feature>
<dbReference type="PANTHER" id="PTHR48017">
    <property type="entry name" value="OS05G0424000 PROTEIN-RELATED"/>
    <property type="match status" value="1"/>
</dbReference>
<feature type="transmembrane region" description="Helical" evidence="6">
    <location>
        <begin position="385"/>
        <end position="405"/>
    </location>
</feature>
<evidence type="ECO:0000256" key="1">
    <source>
        <dbReference type="ARBA" id="ARBA00004370"/>
    </source>
</evidence>
<keyword evidence="2" id="KW-0813">Transport</keyword>
<dbReference type="AlphaFoldDB" id="A0AAW1CF19"/>
<feature type="domain" description="Amino acid transporter transmembrane" evidence="7">
    <location>
        <begin position="13"/>
        <end position="298"/>
    </location>
</feature>
<accession>A0AAW1CF19</accession>
<feature type="transmembrane region" description="Helical" evidence="6">
    <location>
        <begin position="96"/>
        <end position="116"/>
    </location>
</feature>
<feature type="transmembrane region" description="Helical" evidence="6">
    <location>
        <begin position="273"/>
        <end position="294"/>
    </location>
</feature>
<evidence type="ECO:0000259" key="7">
    <source>
        <dbReference type="Pfam" id="PF01490"/>
    </source>
</evidence>
<evidence type="ECO:0000256" key="5">
    <source>
        <dbReference type="ARBA" id="ARBA00023136"/>
    </source>
</evidence>
<feature type="transmembrane region" description="Helical" evidence="6">
    <location>
        <begin position="167"/>
        <end position="191"/>
    </location>
</feature>
<evidence type="ECO:0000313" key="10">
    <source>
        <dbReference type="Proteomes" id="UP001461498"/>
    </source>
</evidence>
<reference evidence="8 10" key="1">
    <citation type="submission" date="2022-12" db="EMBL/GenBank/DDBJ databases">
        <title>Chromosome-level genome assembly of true bugs.</title>
        <authorList>
            <person name="Ma L."/>
            <person name="Li H."/>
        </authorList>
    </citation>
    <scope>NUCLEOTIDE SEQUENCE [LARGE SCALE GENOMIC DNA]</scope>
    <source>
        <strain evidence="8">Lab_2022b</strain>
    </source>
</reference>
<protein>
    <recommendedName>
        <fullName evidence="7">Amino acid transporter transmembrane domain-containing protein</fullName>
    </recommendedName>
</protein>